<name>A0A1D9LLD7_9NEIS</name>
<organism evidence="1 2">
    <name type="scientific">Chromobacterium vaccinii</name>
    <dbReference type="NCBI Taxonomy" id="1108595"/>
    <lineage>
        <taxon>Bacteria</taxon>
        <taxon>Pseudomonadati</taxon>
        <taxon>Pseudomonadota</taxon>
        <taxon>Betaproteobacteria</taxon>
        <taxon>Neisseriales</taxon>
        <taxon>Chromobacteriaceae</taxon>
        <taxon>Chromobacterium</taxon>
    </lineage>
</organism>
<accession>A0A1D9LLD7</accession>
<reference evidence="1 2" key="1">
    <citation type="submission" date="2016-10" db="EMBL/GenBank/DDBJ databases">
        <title>Chromobacterium muskegensis sp. nov., an insecticidal bacterium isolated from Sphagnum bogs.</title>
        <authorList>
            <person name="Sparks M.E."/>
            <person name="Blackburn M.B."/>
            <person name="Gundersen-Rindal D.E."/>
            <person name="Mitchell A."/>
            <person name="Farrar R."/>
            <person name="Kuhar D."/>
        </authorList>
    </citation>
    <scope>NUCLEOTIDE SEQUENCE [LARGE SCALE GENOMIC DNA]</scope>
    <source>
        <strain evidence="1 2">21-1</strain>
    </source>
</reference>
<dbReference type="AlphaFoldDB" id="A0A1D9LLD7"/>
<sequence>MDYAGHRFGHPDIASDIMFWHANESLIQLLTRTMHEYIFSESSSTIRSDIGIECNKLSHLKTTASAGKNYRPHQLMAKYGASVCRDVSRTDNLLNIRPAYPYMIRSNHNRALAK</sequence>
<dbReference type="Proteomes" id="UP000178776">
    <property type="component" value="Chromosome"/>
</dbReference>
<evidence type="ECO:0000313" key="1">
    <source>
        <dbReference type="EMBL" id="AOZ52044.1"/>
    </source>
</evidence>
<proteinExistence type="predicted"/>
<dbReference type="KEGG" id="cvc:BKX93_19975"/>
<gene>
    <name evidence="1" type="ORF">BKX93_19975</name>
</gene>
<protein>
    <submittedName>
        <fullName evidence="1">Uncharacterized protein</fullName>
    </submittedName>
</protein>
<dbReference type="EMBL" id="CP017707">
    <property type="protein sequence ID" value="AOZ52044.1"/>
    <property type="molecule type" value="Genomic_DNA"/>
</dbReference>
<evidence type="ECO:0000313" key="2">
    <source>
        <dbReference type="Proteomes" id="UP000178776"/>
    </source>
</evidence>